<feature type="region of interest" description="Disordered" evidence="1">
    <location>
        <begin position="392"/>
        <end position="412"/>
    </location>
</feature>
<dbReference type="AlphaFoldDB" id="A0A3R7PDQ3"/>
<dbReference type="EMBL" id="QCYY01003686">
    <property type="protein sequence ID" value="ROT62423.1"/>
    <property type="molecule type" value="Genomic_DNA"/>
</dbReference>
<gene>
    <name evidence="2" type="ORF">C7M84_019733</name>
</gene>
<feature type="region of interest" description="Disordered" evidence="1">
    <location>
        <begin position="349"/>
        <end position="373"/>
    </location>
</feature>
<comment type="caution">
    <text evidence="2">The sequence shown here is derived from an EMBL/GenBank/DDBJ whole genome shotgun (WGS) entry which is preliminary data.</text>
</comment>
<accession>A0A3R7PDQ3</accession>
<protein>
    <submittedName>
        <fullName evidence="2">Uncharacterized protein</fullName>
    </submittedName>
</protein>
<proteinExistence type="predicted"/>
<evidence type="ECO:0000313" key="2">
    <source>
        <dbReference type="EMBL" id="ROT62423.1"/>
    </source>
</evidence>
<feature type="compositionally biased region" description="Polar residues" evidence="1">
    <location>
        <begin position="396"/>
        <end position="408"/>
    </location>
</feature>
<feature type="compositionally biased region" description="Low complexity" evidence="1">
    <location>
        <begin position="16"/>
        <end position="31"/>
    </location>
</feature>
<organism evidence="2 3">
    <name type="scientific">Penaeus vannamei</name>
    <name type="common">Whiteleg shrimp</name>
    <name type="synonym">Litopenaeus vannamei</name>
    <dbReference type="NCBI Taxonomy" id="6689"/>
    <lineage>
        <taxon>Eukaryota</taxon>
        <taxon>Metazoa</taxon>
        <taxon>Ecdysozoa</taxon>
        <taxon>Arthropoda</taxon>
        <taxon>Crustacea</taxon>
        <taxon>Multicrustacea</taxon>
        <taxon>Malacostraca</taxon>
        <taxon>Eumalacostraca</taxon>
        <taxon>Eucarida</taxon>
        <taxon>Decapoda</taxon>
        <taxon>Dendrobranchiata</taxon>
        <taxon>Penaeoidea</taxon>
        <taxon>Penaeidae</taxon>
        <taxon>Penaeus</taxon>
    </lineage>
</organism>
<evidence type="ECO:0000256" key="1">
    <source>
        <dbReference type="SAM" id="MobiDB-lite"/>
    </source>
</evidence>
<feature type="region of interest" description="Disordered" evidence="1">
    <location>
        <begin position="427"/>
        <end position="472"/>
    </location>
</feature>
<dbReference type="Proteomes" id="UP000283509">
    <property type="component" value="Unassembled WGS sequence"/>
</dbReference>
<name>A0A3R7PDQ3_PENVA</name>
<keyword evidence="3" id="KW-1185">Reference proteome</keyword>
<feature type="region of interest" description="Disordered" evidence="1">
    <location>
        <begin position="1"/>
        <end position="31"/>
    </location>
</feature>
<reference evidence="2 3" key="2">
    <citation type="submission" date="2019-01" db="EMBL/GenBank/DDBJ databases">
        <title>The decoding of complex shrimp genome reveals the adaptation for benthos swimmer, frequently molting mechanism and breeding impact on genome.</title>
        <authorList>
            <person name="Sun Y."/>
            <person name="Gao Y."/>
            <person name="Yu Y."/>
        </authorList>
    </citation>
    <scope>NUCLEOTIDE SEQUENCE [LARGE SCALE GENOMIC DNA]</scope>
    <source>
        <tissue evidence="2">Muscle</tissue>
    </source>
</reference>
<feature type="compositionally biased region" description="Basic and acidic residues" evidence="1">
    <location>
        <begin position="56"/>
        <end position="86"/>
    </location>
</feature>
<evidence type="ECO:0000313" key="3">
    <source>
        <dbReference type="Proteomes" id="UP000283509"/>
    </source>
</evidence>
<sequence>MCVVLRSAGGQKEASDLSSLQQSPSLPSSLQHAASLEEDLLASDSTIQQVIDAEFFKTQKVRSREREETEDSGKGEKGKATKEKQKERKVKRKTGDQRDAKESLGEGHEVYVLQESRQFTGVGRPTSLLPPNTTGRRRLTPSHHNRTRVFSSDLSASSAKHKSLSELLLQEGTAARHQRRSPATLAPPVYKPGPAVVKFAPDLDDLRKAGLVGQLEIKKVTKGKTIEDGEISERIQKLGRKRNSETETKIPDYVSSTTFRPKFVYKDVGTQSKKISTFDGVSEEMALYVETAQSPTYSLSPQALRRHRRIGPQSLDLRQYNLSSQGPDLTAGVGAAALRRQQFVSQRLSPTSSSFIPPVSPLSDRSAAPRGNRQSLRPLVIVATPRPVLTPKTYALDSTTPKPRSSTRPLRAFDVRARERVDLTLASPAPSPFYEPAALSRRLSRPFPPRLPPTTMSLPLSAFPPTSCPHAD</sequence>
<reference evidence="2 3" key="1">
    <citation type="submission" date="2018-04" db="EMBL/GenBank/DDBJ databases">
        <authorList>
            <person name="Zhang X."/>
            <person name="Yuan J."/>
            <person name="Li F."/>
            <person name="Xiang J."/>
        </authorList>
    </citation>
    <scope>NUCLEOTIDE SEQUENCE [LARGE SCALE GENOMIC DNA]</scope>
    <source>
        <tissue evidence="2">Muscle</tissue>
    </source>
</reference>
<feature type="region of interest" description="Disordered" evidence="1">
    <location>
        <begin position="121"/>
        <end position="141"/>
    </location>
</feature>
<feature type="compositionally biased region" description="Basic and acidic residues" evidence="1">
    <location>
        <begin position="93"/>
        <end position="109"/>
    </location>
</feature>
<feature type="region of interest" description="Disordered" evidence="1">
    <location>
        <begin position="56"/>
        <end position="109"/>
    </location>
</feature>